<dbReference type="AlphaFoldDB" id="A0A1H6BYF5"/>
<feature type="compositionally biased region" description="Basic and acidic residues" evidence="1">
    <location>
        <begin position="255"/>
        <end position="266"/>
    </location>
</feature>
<dbReference type="Pfam" id="PF18614">
    <property type="entry name" value="RNase_II_C_S1"/>
    <property type="match status" value="1"/>
</dbReference>
<dbReference type="GO" id="GO:0003723">
    <property type="term" value="F:RNA binding"/>
    <property type="evidence" value="ECO:0007669"/>
    <property type="project" value="InterPro"/>
</dbReference>
<proteinExistence type="predicted"/>
<dbReference type="OrthoDB" id="9764149at2"/>
<evidence type="ECO:0000256" key="1">
    <source>
        <dbReference type="SAM" id="MobiDB-lite"/>
    </source>
</evidence>
<reference evidence="3 4" key="1">
    <citation type="submission" date="2016-10" db="EMBL/GenBank/DDBJ databases">
        <authorList>
            <person name="de Groot N.N."/>
        </authorList>
    </citation>
    <scope>NUCLEOTIDE SEQUENCE [LARGE SCALE GENOMIC DNA]</scope>
    <source>
        <strain evidence="3 4">DSM 22489</strain>
    </source>
</reference>
<accession>A0A1H6BYF5</accession>
<gene>
    <name evidence="3" type="ORF">SAMN05421819_4016</name>
</gene>
<evidence type="ECO:0000259" key="2">
    <source>
        <dbReference type="SMART" id="SM00955"/>
    </source>
</evidence>
<feature type="compositionally biased region" description="Basic residues" evidence="1">
    <location>
        <begin position="28"/>
        <end position="37"/>
    </location>
</feature>
<dbReference type="RefSeq" id="WP_103934873.1">
    <property type="nucleotide sequence ID" value="NZ_FNVA01000008.1"/>
</dbReference>
<keyword evidence="4" id="KW-1185">Reference proteome</keyword>
<organism evidence="3 4">
    <name type="scientific">Bryocella elongata</name>
    <dbReference type="NCBI Taxonomy" id="863522"/>
    <lineage>
        <taxon>Bacteria</taxon>
        <taxon>Pseudomonadati</taxon>
        <taxon>Acidobacteriota</taxon>
        <taxon>Terriglobia</taxon>
        <taxon>Terriglobales</taxon>
        <taxon>Acidobacteriaceae</taxon>
        <taxon>Bryocella</taxon>
    </lineage>
</organism>
<protein>
    <submittedName>
        <fullName evidence="3">Exoribonuclease-2</fullName>
    </submittedName>
</protein>
<dbReference type="Pfam" id="PF00773">
    <property type="entry name" value="RNB"/>
    <property type="match status" value="1"/>
</dbReference>
<evidence type="ECO:0000313" key="3">
    <source>
        <dbReference type="EMBL" id="SEG65186.1"/>
    </source>
</evidence>
<dbReference type="GO" id="GO:0006402">
    <property type="term" value="P:mRNA catabolic process"/>
    <property type="evidence" value="ECO:0007669"/>
    <property type="project" value="TreeGrafter"/>
</dbReference>
<name>A0A1H6BYF5_9BACT</name>
<feature type="region of interest" description="Disordered" evidence="1">
    <location>
        <begin position="255"/>
        <end position="281"/>
    </location>
</feature>
<dbReference type="SUPFAM" id="SSF50249">
    <property type="entry name" value="Nucleic acid-binding proteins"/>
    <property type="match status" value="2"/>
</dbReference>
<dbReference type="InterPro" id="IPR012340">
    <property type="entry name" value="NA-bd_OB-fold"/>
</dbReference>
<dbReference type="InterPro" id="IPR050180">
    <property type="entry name" value="RNR_Ribonuclease"/>
</dbReference>
<feature type="region of interest" description="Disordered" evidence="1">
    <location>
        <begin position="1"/>
        <end position="63"/>
    </location>
</feature>
<sequence>MSGSSPIDHRPASSSHSQEPQHENHGPAHGRHEHHGSHGSSHGGAGQHFGGSPSHQSPERDAQVAHHFDLTQAALDEMHEAGFKPEFGPGVAEQVAEIQARLATFEPPPGVDDLRGQGWSSIDNDTSRDLDQIEYAERVDKGIRLHIAIGDVADAVEQGSPIDKHAQDQTQTIYTAVKNFPMLPLELSTGLTSLNENADRFAVMMSFTVTPEGETVDEVISRAVVRNRAQLAYSRVGPWLDKTASGAIDADELSLRSDSAREHEPDPTLIGVGELDQKPEPTSGPLVKGWLAAQLKLQDEAAQWLHAARVAKGALEFHKAEADPVVVDGRVIDVQDATQNRAMLLIEDLMVAANGVMARALRKGGRSGLQRVVVVPQRWDRIVSLAKDRGFDLPINPDSRALNDVLETLRKRDPDHYPDVALTVIKLMGPGQYMLLRPDDDPTGHFGLAARDYTHSTAPNRRFPDIVTQRVLHAMVNNQPAPYTDDDLTAIAAHCNVADKALHKIERNMQKRVAAVAMADRIGQIFAGVVTGASDKGVYVRVIRPPFEGRVVHGGEGLDVGDKVNVKLIHTDPEHAFIDFAMVGRRAS</sequence>
<evidence type="ECO:0000313" key="4">
    <source>
        <dbReference type="Proteomes" id="UP000236728"/>
    </source>
</evidence>
<feature type="domain" description="RNB" evidence="2">
    <location>
        <begin position="111"/>
        <end position="478"/>
    </location>
</feature>
<dbReference type="GO" id="GO:0005829">
    <property type="term" value="C:cytosol"/>
    <property type="evidence" value="ECO:0007669"/>
    <property type="project" value="TreeGrafter"/>
</dbReference>
<dbReference type="GO" id="GO:0004540">
    <property type="term" value="F:RNA nuclease activity"/>
    <property type="evidence" value="ECO:0007669"/>
    <property type="project" value="InterPro"/>
</dbReference>
<dbReference type="Proteomes" id="UP000236728">
    <property type="component" value="Unassembled WGS sequence"/>
</dbReference>
<dbReference type="InterPro" id="IPR001900">
    <property type="entry name" value="RNase_II/R"/>
</dbReference>
<dbReference type="PANTHER" id="PTHR23355:SF9">
    <property type="entry name" value="DIS3-LIKE EXONUCLEASE 2"/>
    <property type="match status" value="1"/>
</dbReference>
<dbReference type="InterPro" id="IPR040596">
    <property type="entry name" value="RNase_II_C_S1"/>
</dbReference>
<dbReference type="SMART" id="SM00955">
    <property type="entry name" value="RNB"/>
    <property type="match status" value="1"/>
</dbReference>
<feature type="region of interest" description="Disordered" evidence="1">
    <location>
        <begin position="106"/>
        <end position="125"/>
    </location>
</feature>
<dbReference type="PANTHER" id="PTHR23355">
    <property type="entry name" value="RIBONUCLEASE"/>
    <property type="match status" value="1"/>
</dbReference>
<dbReference type="EMBL" id="FNVA01000008">
    <property type="protein sequence ID" value="SEG65186.1"/>
    <property type="molecule type" value="Genomic_DNA"/>
</dbReference>